<comment type="similarity">
    <text evidence="2 3 4">Belongs to the small heat shock protein (HSP20) family.</text>
</comment>
<dbReference type="InterPro" id="IPR002068">
    <property type="entry name" value="A-crystallin/Hsp20_dom"/>
</dbReference>
<dbReference type="InterPro" id="IPR001436">
    <property type="entry name" value="Alpha-crystallin/sHSP_animal"/>
</dbReference>
<keyword evidence="1" id="KW-0346">Stress response</keyword>
<evidence type="ECO:0000313" key="6">
    <source>
        <dbReference type="Proteomes" id="UP000695000"/>
    </source>
</evidence>
<dbReference type="PANTHER" id="PTHR45640:SF13">
    <property type="entry name" value="HEAT SHOCK PROTEIN 22-RELATED"/>
    <property type="match status" value="1"/>
</dbReference>
<dbReference type="Proteomes" id="UP000695000">
    <property type="component" value="Unplaced"/>
</dbReference>
<dbReference type="PIRSF" id="PIRSF036514">
    <property type="entry name" value="Sm_HSP_B1"/>
    <property type="match status" value="1"/>
</dbReference>
<dbReference type="Gene3D" id="2.60.40.790">
    <property type="match status" value="1"/>
</dbReference>
<dbReference type="InterPro" id="IPR008978">
    <property type="entry name" value="HSP20-like_chaperone"/>
</dbReference>
<name>A0ABM1NBZ3_NICVS</name>
<evidence type="ECO:0000256" key="2">
    <source>
        <dbReference type="PIRNR" id="PIRNR036514"/>
    </source>
</evidence>
<feature type="domain" description="SHSP" evidence="5">
    <location>
        <begin position="54"/>
        <end position="163"/>
    </location>
</feature>
<proteinExistence type="inferred from homology"/>
<evidence type="ECO:0000313" key="7">
    <source>
        <dbReference type="RefSeq" id="XP_017784343.1"/>
    </source>
</evidence>
<evidence type="ECO:0000259" key="5">
    <source>
        <dbReference type="PROSITE" id="PS01031"/>
    </source>
</evidence>
<dbReference type="RefSeq" id="XP_017784343.1">
    <property type="nucleotide sequence ID" value="XM_017928854.1"/>
</dbReference>
<dbReference type="GeneID" id="108568013"/>
<dbReference type="InterPro" id="IPR055269">
    <property type="entry name" value="Alpha-crystallin/HSP_16"/>
</dbReference>
<sequence>MSFLPLILPNPYNSARLLNQQFGFSLQEEEDYFAPFTSPAEWRAMMQRSGNYRHSATDVDDESSINMDKDKFQVNLDVQQFKPEEISVKITGKSEITVEGKHDELQDEHGFISRHFVRKYIVPQECNIEEVISQLSSDGVLSITAPKDKSPDSINKEITITQTGKPAIDILEKKI</sequence>
<reference evidence="7" key="1">
    <citation type="submission" date="2025-08" db="UniProtKB">
        <authorList>
            <consortium name="RefSeq"/>
        </authorList>
    </citation>
    <scope>IDENTIFICATION</scope>
    <source>
        <tissue evidence="7">Whole Larva</tissue>
    </source>
</reference>
<evidence type="ECO:0000256" key="3">
    <source>
        <dbReference type="PROSITE-ProRule" id="PRU00285"/>
    </source>
</evidence>
<dbReference type="PANTHER" id="PTHR45640">
    <property type="entry name" value="HEAT SHOCK PROTEIN HSP-12.2-RELATED"/>
    <property type="match status" value="1"/>
</dbReference>
<accession>A0ABM1NBZ3</accession>
<dbReference type="CDD" id="cd06526">
    <property type="entry name" value="metazoan_ACD"/>
    <property type="match status" value="1"/>
</dbReference>
<dbReference type="PRINTS" id="PR00299">
    <property type="entry name" value="ACRYSTALLIN"/>
</dbReference>
<dbReference type="SUPFAM" id="SSF49764">
    <property type="entry name" value="HSP20-like chaperones"/>
    <property type="match status" value="1"/>
</dbReference>
<protein>
    <submittedName>
        <fullName evidence="7">Protein lethal(2)essential for life-like</fullName>
    </submittedName>
</protein>
<dbReference type="Pfam" id="PF00011">
    <property type="entry name" value="HSP20"/>
    <property type="match status" value="1"/>
</dbReference>
<gene>
    <name evidence="7" type="primary">LOC108568013</name>
</gene>
<evidence type="ECO:0000256" key="1">
    <source>
        <dbReference type="ARBA" id="ARBA00023016"/>
    </source>
</evidence>
<evidence type="ECO:0000256" key="4">
    <source>
        <dbReference type="RuleBase" id="RU003616"/>
    </source>
</evidence>
<dbReference type="PROSITE" id="PS01031">
    <property type="entry name" value="SHSP"/>
    <property type="match status" value="1"/>
</dbReference>
<organism evidence="6 7">
    <name type="scientific">Nicrophorus vespilloides</name>
    <name type="common">Boreal carrion beetle</name>
    <dbReference type="NCBI Taxonomy" id="110193"/>
    <lineage>
        <taxon>Eukaryota</taxon>
        <taxon>Metazoa</taxon>
        <taxon>Ecdysozoa</taxon>
        <taxon>Arthropoda</taxon>
        <taxon>Hexapoda</taxon>
        <taxon>Insecta</taxon>
        <taxon>Pterygota</taxon>
        <taxon>Neoptera</taxon>
        <taxon>Endopterygota</taxon>
        <taxon>Coleoptera</taxon>
        <taxon>Polyphaga</taxon>
        <taxon>Staphyliniformia</taxon>
        <taxon>Silphidae</taxon>
        <taxon>Nicrophorinae</taxon>
        <taxon>Nicrophorus</taxon>
    </lineage>
</organism>
<keyword evidence="6" id="KW-1185">Reference proteome</keyword>